<evidence type="ECO:0000256" key="1">
    <source>
        <dbReference type="SAM" id="MobiDB-lite"/>
    </source>
</evidence>
<name>A0A017SFS1_ASPRC</name>
<dbReference type="InterPro" id="IPR011598">
    <property type="entry name" value="bHLH_dom"/>
</dbReference>
<dbReference type="GO" id="GO:0046983">
    <property type="term" value="F:protein dimerization activity"/>
    <property type="evidence" value="ECO:0007669"/>
    <property type="project" value="InterPro"/>
</dbReference>
<dbReference type="GeneID" id="63699301"/>
<gene>
    <name evidence="3" type="ORF">EURHEDRAFT_454149</name>
</gene>
<evidence type="ECO:0000313" key="4">
    <source>
        <dbReference type="Proteomes" id="UP000019804"/>
    </source>
</evidence>
<feature type="compositionally biased region" description="Polar residues" evidence="1">
    <location>
        <begin position="86"/>
        <end position="107"/>
    </location>
</feature>
<proteinExistence type="predicted"/>
<feature type="region of interest" description="Disordered" evidence="1">
    <location>
        <begin position="123"/>
        <end position="163"/>
    </location>
</feature>
<dbReference type="Pfam" id="PF00010">
    <property type="entry name" value="HLH"/>
    <property type="match status" value="1"/>
</dbReference>
<keyword evidence="4" id="KW-1185">Reference proteome</keyword>
<feature type="compositionally biased region" description="Polar residues" evidence="1">
    <location>
        <begin position="678"/>
        <end position="710"/>
    </location>
</feature>
<feature type="region of interest" description="Disordered" evidence="1">
    <location>
        <begin position="29"/>
        <end position="107"/>
    </location>
</feature>
<dbReference type="Proteomes" id="UP000019804">
    <property type="component" value="Unassembled WGS sequence"/>
</dbReference>
<dbReference type="SUPFAM" id="SSF47459">
    <property type="entry name" value="HLH, helix-loop-helix DNA-binding domain"/>
    <property type="match status" value="1"/>
</dbReference>
<dbReference type="InterPro" id="IPR036638">
    <property type="entry name" value="HLH_DNA-bd_sf"/>
</dbReference>
<dbReference type="STRING" id="1388766.A0A017SFS1"/>
<protein>
    <recommendedName>
        <fullName evidence="2">BHLH domain-containing protein</fullName>
    </recommendedName>
</protein>
<sequence length="710" mass="76277">MDPEPSLSWQDHLQDESLLPAANDDFTNFLEFGMPFSPQQQQQQQQQQQSLPPRSIPGNPPATASDQFVRMDTDDPTAASLHLHTDNTSGHDVSQGPPSSGLSMPSYSATTAVMTPGFYAQAQQSSHFQDHQHLPPQEPSQQSASSHYHIPNGQTIIPPTPNSIELHGNAARYPQRIDEYEQAYYTPLISPAMTPLETQFRLPEYTIPGEYFTPLTSPALEAQNANSNNGYPFPQGGPQISEMGFLQSPVDHALPASSTPSSPGLLRTKHRRHPSTTNRFSARAKKQQSPSVRPQARKKSLLSINPNEVLNGLGQDDRTKHQANGVNGGGYHIGSNESSQDSVSPEPLSEPLMPPPAIPHARKSPAIAPQTSQSQGNDAPATPAMLMRIQRSQQQSQGSTGQFTGQAKLVPGSDSHDDIMTDVALPETSLSAGPRPKMTRIDTTIHSGVPTPAASTSATPALEPKSTPVAPSPRSVAMPSPSGPIAKKSETPKLGPSSRKRPSLSSTQPSPQIRPKISPNIQPLAPRGDGISSETSALYLASKSNYQHILDGTLLPGVSYPETLAENLSSKRTNHKLAEQGRRNRINNALKEIEGLIPVEYAKMRIAKEAAACNVKPSDKEKEKSGNQAISKASTVEMAIDYIKSLQHELAGTRLKLAVAESRLEEREGTDSSKDASRSGSNDETTTNFESTDVASPNAQADKSSAATSS</sequence>
<evidence type="ECO:0000313" key="3">
    <source>
        <dbReference type="EMBL" id="EYE95863.1"/>
    </source>
</evidence>
<dbReference type="Gene3D" id="4.10.280.10">
    <property type="entry name" value="Helix-loop-helix DNA-binding domain"/>
    <property type="match status" value="1"/>
</dbReference>
<organism evidence="3 4">
    <name type="scientific">Aspergillus ruber (strain CBS 135680)</name>
    <dbReference type="NCBI Taxonomy" id="1388766"/>
    <lineage>
        <taxon>Eukaryota</taxon>
        <taxon>Fungi</taxon>
        <taxon>Dikarya</taxon>
        <taxon>Ascomycota</taxon>
        <taxon>Pezizomycotina</taxon>
        <taxon>Eurotiomycetes</taxon>
        <taxon>Eurotiomycetidae</taxon>
        <taxon>Eurotiales</taxon>
        <taxon>Aspergillaceae</taxon>
        <taxon>Aspergillus</taxon>
        <taxon>Aspergillus subgen. Aspergillus</taxon>
    </lineage>
</organism>
<dbReference type="AlphaFoldDB" id="A0A017SFS1"/>
<feature type="region of interest" description="Disordered" evidence="1">
    <location>
        <begin position="223"/>
        <end position="530"/>
    </location>
</feature>
<dbReference type="OrthoDB" id="5344169at2759"/>
<feature type="compositionally biased region" description="Low complexity" evidence="1">
    <location>
        <begin position="450"/>
        <end position="461"/>
    </location>
</feature>
<dbReference type="EMBL" id="KK088420">
    <property type="protein sequence ID" value="EYE95863.1"/>
    <property type="molecule type" value="Genomic_DNA"/>
</dbReference>
<evidence type="ECO:0000259" key="2">
    <source>
        <dbReference type="PROSITE" id="PS50888"/>
    </source>
</evidence>
<accession>A0A017SFS1</accession>
<feature type="compositionally biased region" description="Low complexity" evidence="1">
    <location>
        <begin position="390"/>
        <end position="406"/>
    </location>
</feature>
<dbReference type="FunFam" id="4.10.280.10:FF:000099">
    <property type="entry name" value="Myc-family transcription factor"/>
    <property type="match status" value="1"/>
</dbReference>
<dbReference type="RefSeq" id="XP_040639551.1">
    <property type="nucleotide sequence ID" value="XM_040784177.1"/>
</dbReference>
<feature type="region of interest" description="Disordered" evidence="1">
    <location>
        <begin position="661"/>
        <end position="710"/>
    </location>
</feature>
<dbReference type="HOGENOM" id="CLU_015973_0_0_1"/>
<feature type="compositionally biased region" description="Basic and acidic residues" evidence="1">
    <location>
        <begin position="662"/>
        <end position="677"/>
    </location>
</feature>
<feature type="domain" description="BHLH" evidence="2">
    <location>
        <begin position="570"/>
        <end position="646"/>
    </location>
</feature>
<dbReference type="CDD" id="cd11392">
    <property type="entry name" value="bHLH_ScPHO4_like"/>
    <property type="match status" value="1"/>
</dbReference>
<dbReference type="SMART" id="SM00353">
    <property type="entry name" value="HLH"/>
    <property type="match status" value="1"/>
</dbReference>
<dbReference type="PROSITE" id="PS50888">
    <property type="entry name" value="BHLH"/>
    <property type="match status" value="1"/>
</dbReference>
<reference evidence="4" key="1">
    <citation type="journal article" date="2014" name="Nat. Commun.">
        <title>Genomic adaptations of the halophilic Dead Sea filamentous fungus Eurotium rubrum.</title>
        <authorList>
            <person name="Kis-Papo T."/>
            <person name="Weig A.R."/>
            <person name="Riley R."/>
            <person name="Persoh D."/>
            <person name="Salamov A."/>
            <person name="Sun H."/>
            <person name="Lipzen A."/>
            <person name="Wasser S.P."/>
            <person name="Rambold G."/>
            <person name="Grigoriev I.V."/>
            <person name="Nevo E."/>
        </authorList>
    </citation>
    <scope>NUCLEOTIDE SEQUENCE [LARGE SCALE GENOMIC DNA]</scope>
    <source>
        <strain evidence="4">CBS 135680</strain>
    </source>
</reference>
<feature type="compositionally biased region" description="Low complexity" evidence="1">
    <location>
        <begin position="39"/>
        <end position="49"/>
    </location>
</feature>